<dbReference type="SUPFAM" id="SSF55347">
    <property type="entry name" value="Glyceraldehyde-3-phosphate dehydrogenase-like, C-terminal domain"/>
    <property type="match status" value="1"/>
</dbReference>
<dbReference type="SUPFAM" id="SSF51735">
    <property type="entry name" value="NAD(P)-binding Rossmann-fold domains"/>
    <property type="match status" value="1"/>
</dbReference>
<dbReference type="GO" id="GO:0047061">
    <property type="term" value="F:glucose-fructose oxidoreductase activity"/>
    <property type="evidence" value="ECO:0007669"/>
    <property type="project" value="UniProtKB-EC"/>
</dbReference>
<dbReference type="Gene3D" id="3.40.50.720">
    <property type="entry name" value="NAD(P)-binding Rossmann-like Domain"/>
    <property type="match status" value="1"/>
</dbReference>
<dbReference type="InterPro" id="IPR051450">
    <property type="entry name" value="Gfo/Idh/MocA_Oxidoreductases"/>
</dbReference>
<dbReference type="PANTHER" id="PTHR43377:SF1">
    <property type="entry name" value="BILIVERDIN REDUCTASE A"/>
    <property type="match status" value="1"/>
</dbReference>
<feature type="domain" description="Gfo/Idh/MocA-like oxidoreductase N-terminal" evidence="1">
    <location>
        <begin position="5"/>
        <end position="125"/>
    </location>
</feature>
<reference evidence="2" key="1">
    <citation type="submission" date="2017-02" db="EMBL/GenBank/DDBJ databases">
        <title>Delving into the versatile metabolic prowess of the omnipresent phylum Bacteroidetes.</title>
        <authorList>
            <person name="Nobu M.K."/>
            <person name="Mei R."/>
            <person name="Narihiro T."/>
            <person name="Kuroda K."/>
            <person name="Liu W.-T."/>
        </authorList>
    </citation>
    <scope>NUCLEOTIDE SEQUENCE</scope>
    <source>
        <strain evidence="2">ADurb.Bin417</strain>
    </source>
</reference>
<evidence type="ECO:0000259" key="1">
    <source>
        <dbReference type="Pfam" id="PF01408"/>
    </source>
</evidence>
<dbReference type="InterPro" id="IPR000683">
    <property type="entry name" value="Gfo/Idh/MocA-like_OxRdtase_N"/>
</dbReference>
<dbReference type="InterPro" id="IPR036291">
    <property type="entry name" value="NAD(P)-bd_dom_sf"/>
</dbReference>
<dbReference type="EC" id="1.1.99.28" evidence="2"/>
<organism evidence="2">
    <name type="scientific">candidate division TA06 bacterium ADurb.Bin417</name>
    <dbReference type="NCBI Taxonomy" id="1852828"/>
    <lineage>
        <taxon>Bacteria</taxon>
        <taxon>Bacteria division TA06</taxon>
    </lineage>
</organism>
<gene>
    <name evidence="2" type="primary">gfo_2</name>
    <name evidence="2" type="ORF">BWY73_00554</name>
</gene>
<sequence length="368" mass="41271">MKDILNVGFIGCGGFVQGSHLPNAAANPKLRVRALCDLQADRLKALEPVYRPDYVTTDLTRLAADPELDLVVIGTGPKVRVEPIRAAAEAGKHIYVEKPMSLGYEDSLEIVRIIRQTGVKLQVGFNRNYSPIMQEARRVYRKMKRGETLISYRIVGEAQLWPKFHQEAVKGGESTIIHELTHIFDLINWLTDSDPRSVFVIGGPSDNNILAMEYPDDVYVTLLSGSCGTEAYPKERMEVFSDHAVLVMDGFMDLECVRIPGESDRHYPLKANPFGPLDIPLAGHKADLRRWRDSLTPAQIEKGYYYDNRPGVGKGHYEALEFLRRCVVEDRPTETGAYRGALATVMGLKSLESLRSGTPVRFDFSFLK</sequence>
<dbReference type="Gene3D" id="3.30.360.10">
    <property type="entry name" value="Dihydrodipicolinate Reductase, domain 2"/>
    <property type="match status" value="1"/>
</dbReference>
<comment type="caution">
    <text evidence="2">The sequence shown here is derived from an EMBL/GenBank/DDBJ whole genome shotgun (WGS) entry which is preliminary data.</text>
</comment>
<protein>
    <submittedName>
        <fullName evidence="2">Glucose--fructose oxidoreductase</fullName>
        <ecNumber evidence="2">1.1.99.28</ecNumber>
    </submittedName>
</protein>
<evidence type="ECO:0000313" key="2">
    <source>
        <dbReference type="EMBL" id="OPZ92951.1"/>
    </source>
</evidence>
<dbReference type="GO" id="GO:0000166">
    <property type="term" value="F:nucleotide binding"/>
    <property type="evidence" value="ECO:0007669"/>
    <property type="project" value="InterPro"/>
</dbReference>
<dbReference type="Pfam" id="PF01408">
    <property type="entry name" value="GFO_IDH_MocA"/>
    <property type="match status" value="1"/>
</dbReference>
<name>A0A1V5MJF0_UNCT6</name>
<keyword evidence="2" id="KW-0560">Oxidoreductase</keyword>
<dbReference type="Proteomes" id="UP000485484">
    <property type="component" value="Unassembled WGS sequence"/>
</dbReference>
<dbReference type="EMBL" id="MWAK01000055">
    <property type="protein sequence ID" value="OPZ92951.1"/>
    <property type="molecule type" value="Genomic_DNA"/>
</dbReference>
<dbReference type="AlphaFoldDB" id="A0A1V5MJF0"/>
<dbReference type="PANTHER" id="PTHR43377">
    <property type="entry name" value="BILIVERDIN REDUCTASE A"/>
    <property type="match status" value="1"/>
</dbReference>
<proteinExistence type="predicted"/>
<accession>A0A1V5MJF0</accession>